<dbReference type="SUPFAM" id="SSF53649">
    <property type="entry name" value="Alkaline phosphatase-like"/>
    <property type="match status" value="1"/>
</dbReference>
<dbReference type="STRING" id="1266370.NITGR_130028"/>
<feature type="domain" description="Metalloenzyme" evidence="6">
    <location>
        <begin position="1"/>
        <end position="370"/>
    </location>
</feature>
<evidence type="ECO:0000256" key="2">
    <source>
        <dbReference type="ARBA" id="ARBA00002315"/>
    </source>
</evidence>
<dbReference type="Proteomes" id="UP000011704">
    <property type="component" value="Unassembled WGS sequence"/>
</dbReference>
<name>M1YVD2_NITG3</name>
<gene>
    <name evidence="7" type="ORF">NITGR_130028</name>
</gene>
<dbReference type="GO" id="GO:0006096">
    <property type="term" value="P:glycolytic process"/>
    <property type="evidence" value="ECO:0007669"/>
    <property type="project" value="UniProtKB-KW"/>
</dbReference>
<comment type="catalytic activity">
    <reaction evidence="1">
        <text>(2R)-2-phosphoglycerate = (2R)-3-phosphoglycerate</text>
        <dbReference type="Rhea" id="RHEA:15901"/>
        <dbReference type="ChEBI" id="CHEBI:58272"/>
        <dbReference type="ChEBI" id="CHEBI:58289"/>
        <dbReference type="EC" id="5.4.2.12"/>
    </reaction>
</comment>
<keyword evidence="8" id="KW-1185">Reference proteome</keyword>
<comment type="caution">
    <text evidence="7">The sequence shown here is derived from an EMBL/GenBank/DDBJ whole genome shotgun (WGS) entry which is preliminary data.</text>
</comment>
<dbReference type="PANTHER" id="PTHR31209">
    <property type="entry name" value="COFACTOR-INDEPENDENT PHOSPHOGLYCERATE MUTASE"/>
    <property type="match status" value="1"/>
</dbReference>
<keyword evidence="7" id="KW-0413">Isomerase</keyword>
<comment type="pathway">
    <text evidence="3">Carbohydrate degradation.</text>
</comment>
<evidence type="ECO:0000256" key="1">
    <source>
        <dbReference type="ARBA" id="ARBA00000370"/>
    </source>
</evidence>
<comment type="similarity">
    <text evidence="4">Belongs to the BPG-independent phosphoglycerate mutase family. A-PGAM subfamily.</text>
</comment>
<evidence type="ECO:0000256" key="5">
    <source>
        <dbReference type="ARBA" id="ARBA00023152"/>
    </source>
</evidence>
<dbReference type="InterPro" id="IPR006124">
    <property type="entry name" value="Metalloenzyme"/>
</dbReference>
<dbReference type="PANTHER" id="PTHR31209:SF4">
    <property type="entry name" value="2,3-BISPHOSPHOGLYCERATE-INDEPENDENT PHOSPHOGLYCERATE MUTASE"/>
    <property type="match status" value="1"/>
</dbReference>
<dbReference type="InterPro" id="IPR004456">
    <property type="entry name" value="Pglycerate_mutase_ApgM"/>
</dbReference>
<dbReference type="InParanoid" id="M1YVD2"/>
<organism evidence="7 8">
    <name type="scientific">Nitrospina gracilis (strain 3/211)</name>
    <dbReference type="NCBI Taxonomy" id="1266370"/>
    <lineage>
        <taxon>Bacteria</taxon>
        <taxon>Pseudomonadati</taxon>
        <taxon>Nitrospinota/Tectimicrobiota group</taxon>
        <taxon>Nitrospinota</taxon>
        <taxon>Nitrospinia</taxon>
        <taxon>Nitrospinales</taxon>
        <taxon>Nitrospinaceae</taxon>
        <taxon>Nitrospina</taxon>
    </lineage>
</organism>
<reference evidence="7 8" key="1">
    <citation type="journal article" date="2013" name="Front. Microbiol.">
        <title>The genome of Nitrospina gracilis illuminates the metabolism and evolution of the major marine nitrite oxidizer.</title>
        <authorList>
            <person name="Luecker S."/>
            <person name="Nowka B."/>
            <person name="Rattei T."/>
            <person name="Spieck E."/>
            <person name="and Daims H."/>
        </authorList>
    </citation>
    <scope>NUCLEOTIDE SEQUENCE [LARGE SCALE GENOMIC DNA]</scope>
    <source>
        <strain evidence="7 8">3/211</strain>
    </source>
</reference>
<evidence type="ECO:0000256" key="4">
    <source>
        <dbReference type="ARBA" id="ARBA00005524"/>
    </source>
</evidence>
<dbReference type="Gene3D" id="3.40.720.10">
    <property type="entry name" value="Alkaline Phosphatase, subunit A"/>
    <property type="match status" value="2"/>
</dbReference>
<keyword evidence="5" id="KW-0324">Glycolysis</keyword>
<comment type="function">
    <text evidence="2">Catalyzes the interconversion of 2-phosphoglycerate and 3-phosphoglycerate.</text>
</comment>
<evidence type="ECO:0000256" key="3">
    <source>
        <dbReference type="ARBA" id="ARBA00004921"/>
    </source>
</evidence>
<dbReference type="GO" id="GO:0046872">
    <property type="term" value="F:metal ion binding"/>
    <property type="evidence" value="ECO:0007669"/>
    <property type="project" value="InterPro"/>
</dbReference>
<dbReference type="HOGENOM" id="CLU_034906_2_0_0"/>
<dbReference type="NCBIfam" id="TIGR00306">
    <property type="entry name" value="apgM"/>
    <property type="match status" value="1"/>
</dbReference>
<proteinExistence type="inferred from homology"/>
<dbReference type="Pfam" id="PF10143">
    <property type="entry name" value="PhosphMutase"/>
    <property type="match status" value="1"/>
</dbReference>
<dbReference type="PIRSF" id="PIRSF006392">
    <property type="entry name" value="IPGAM_arch"/>
    <property type="match status" value="1"/>
</dbReference>
<dbReference type="CDD" id="cd16011">
    <property type="entry name" value="iPGM_like"/>
    <property type="match status" value="1"/>
</dbReference>
<dbReference type="OrthoDB" id="9804453at2"/>
<protein>
    <submittedName>
        <fullName evidence="7">Putative Phosphoglycerate mutase, 2,3-bisphosphoglycerate-independent</fullName>
        <ecNumber evidence="7">5.4.2.1</ecNumber>
    </submittedName>
</protein>
<dbReference type="EC" id="5.4.2.1" evidence="7"/>
<dbReference type="EMBL" id="CAQJ01000015">
    <property type="protein sequence ID" value="CCQ89562.1"/>
    <property type="molecule type" value="Genomic_DNA"/>
</dbReference>
<dbReference type="AlphaFoldDB" id="M1YVD2"/>
<dbReference type="InterPro" id="IPR017850">
    <property type="entry name" value="Alkaline_phosphatase_core_sf"/>
</dbReference>
<accession>M1YVD2</accession>
<evidence type="ECO:0000313" key="7">
    <source>
        <dbReference type="EMBL" id="CCQ89562.1"/>
    </source>
</evidence>
<evidence type="ECO:0000313" key="8">
    <source>
        <dbReference type="Proteomes" id="UP000011704"/>
    </source>
</evidence>
<dbReference type="RefSeq" id="WP_005006129.1">
    <property type="nucleotide sequence ID" value="NZ_HG422173.1"/>
</dbReference>
<evidence type="ECO:0000259" key="6">
    <source>
        <dbReference type="Pfam" id="PF01676"/>
    </source>
</evidence>
<dbReference type="Pfam" id="PF01676">
    <property type="entry name" value="Metalloenzyme"/>
    <property type="match status" value="1"/>
</dbReference>
<dbReference type="GO" id="GO:0004619">
    <property type="term" value="F:phosphoglycerate mutase activity"/>
    <property type="evidence" value="ECO:0007669"/>
    <property type="project" value="UniProtKB-EC"/>
</dbReference>
<sequence>MKYLIVLANGLSDHPIAERDNKTPLTLADMPNLDRIAAEGRTGSVRTVPEGLPAGGEVTALSLLGYDPQKHGAGAGHYVAQALGVEVKANEVPLCCDFIILQTSHNDMIVKDFTAGQLADADARTLIEALQQQVMADTAVTFHAGRGYHNLMVMESDPLPNRLMPPNGLIGEGIRQHIPQDAPYRDLVNIMNQAQIILHNHPFNRKRMADGTDAVNSVWFWGNTNGRGKETMPAFFSRFEKKGAVITASLLLQGVARQVGMTVVEVEGATGFADTNYKGKVEAAITALESHDVVYLHMTGAEIVSLQGNIDDKIAAMEDMDQQVLGPVLDYLETHKDVTLLVTENHMSSVDRMRYDEAPVPFAVYSSGKGGDSIQRFDEDLVQNGSEHFKDGPALIEALLKGAL</sequence>